<dbReference type="AlphaFoldDB" id="A0A4Z2E7G8"/>
<sequence length="90" mass="10710">MQLPPPGLHALPPGRRLALRPDQRELRLQTRRGGQPLRRLHGGLLGPPRVRLPALRLRRRLRSVHRRLRVRVREERERERKTRLSTCVCR</sequence>
<evidence type="ECO:0000313" key="3">
    <source>
        <dbReference type="Proteomes" id="UP000314294"/>
    </source>
</evidence>
<evidence type="ECO:0000313" key="2">
    <source>
        <dbReference type="EMBL" id="TNN24510.1"/>
    </source>
</evidence>
<dbReference type="EMBL" id="SRLO01015156">
    <property type="protein sequence ID" value="TNN24510.1"/>
    <property type="molecule type" value="Genomic_DNA"/>
</dbReference>
<name>A0A4Z2E7G8_9TELE</name>
<feature type="region of interest" description="Disordered" evidence="1">
    <location>
        <begin position="1"/>
        <end position="22"/>
    </location>
</feature>
<accession>A0A4Z2E7G8</accession>
<keyword evidence="3" id="KW-1185">Reference proteome</keyword>
<comment type="caution">
    <text evidence="2">The sequence shown here is derived from an EMBL/GenBank/DDBJ whole genome shotgun (WGS) entry which is preliminary data.</text>
</comment>
<gene>
    <name evidence="2" type="ORF">EYF80_065364</name>
</gene>
<protein>
    <submittedName>
        <fullName evidence="2">Uncharacterized protein</fullName>
    </submittedName>
</protein>
<dbReference type="Proteomes" id="UP000314294">
    <property type="component" value="Unassembled WGS sequence"/>
</dbReference>
<organism evidence="2 3">
    <name type="scientific">Liparis tanakae</name>
    <name type="common">Tanaka's snailfish</name>
    <dbReference type="NCBI Taxonomy" id="230148"/>
    <lineage>
        <taxon>Eukaryota</taxon>
        <taxon>Metazoa</taxon>
        <taxon>Chordata</taxon>
        <taxon>Craniata</taxon>
        <taxon>Vertebrata</taxon>
        <taxon>Euteleostomi</taxon>
        <taxon>Actinopterygii</taxon>
        <taxon>Neopterygii</taxon>
        <taxon>Teleostei</taxon>
        <taxon>Neoteleostei</taxon>
        <taxon>Acanthomorphata</taxon>
        <taxon>Eupercaria</taxon>
        <taxon>Perciformes</taxon>
        <taxon>Cottioidei</taxon>
        <taxon>Cottales</taxon>
        <taxon>Liparidae</taxon>
        <taxon>Liparis</taxon>
    </lineage>
</organism>
<reference evidence="2 3" key="1">
    <citation type="submission" date="2019-03" db="EMBL/GenBank/DDBJ databases">
        <title>First draft genome of Liparis tanakae, snailfish: a comprehensive survey of snailfish specific genes.</title>
        <authorList>
            <person name="Kim W."/>
            <person name="Song I."/>
            <person name="Jeong J.-H."/>
            <person name="Kim D."/>
            <person name="Kim S."/>
            <person name="Ryu S."/>
            <person name="Song J.Y."/>
            <person name="Lee S.K."/>
        </authorList>
    </citation>
    <scope>NUCLEOTIDE SEQUENCE [LARGE SCALE GENOMIC DNA]</scope>
    <source>
        <tissue evidence="2">Muscle</tissue>
    </source>
</reference>
<proteinExistence type="predicted"/>
<evidence type="ECO:0000256" key="1">
    <source>
        <dbReference type="SAM" id="MobiDB-lite"/>
    </source>
</evidence>